<proteinExistence type="predicted"/>
<dbReference type="InterPro" id="IPR039420">
    <property type="entry name" value="WalR-like"/>
</dbReference>
<dbReference type="SMART" id="SM00421">
    <property type="entry name" value="HTH_LUXR"/>
    <property type="match status" value="1"/>
</dbReference>
<dbReference type="EMBL" id="BNCK01000002">
    <property type="protein sequence ID" value="GHF84354.1"/>
    <property type="molecule type" value="Genomic_DNA"/>
</dbReference>
<accession>A0A919BEW9</accession>
<protein>
    <submittedName>
        <fullName evidence="6">DNA-binding response regulator</fullName>
    </submittedName>
</protein>
<dbReference type="GO" id="GO:0003677">
    <property type="term" value="F:DNA binding"/>
    <property type="evidence" value="ECO:0007669"/>
    <property type="project" value="UniProtKB-KW"/>
</dbReference>
<dbReference type="InterPro" id="IPR016032">
    <property type="entry name" value="Sig_transdc_resp-reg_C-effctor"/>
</dbReference>
<evidence type="ECO:0000259" key="5">
    <source>
        <dbReference type="PROSITE" id="PS50110"/>
    </source>
</evidence>
<sequence length="221" mass="24172">MSEQLNQPIKLVIVDDHAIVRQGIASYLSTVPNISIVGQADSGDMLFEHLDAWQPDVVLMDLQLTNTHDGILATETLKKRTPACQVVILTSFHQDDYIVQSFKAGALSYILKDIAPDELASIVIKAAKGDAVLSPLVATKLLSLTSSQPADTSLDLSNREVEVLNLVALGLNNAEIAEKLFINIKTVRTHVSSILNKLQLRDRTQVAIHAWRTGMVQQPSD</sequence>
<evidence type="ECO:0000313" key="6">
    <source>
        <dbReference type="EMBL" id="GHF84354.1"/>
    </source>
</evidence>
<dbReference type="RefSeq" id="WP_189767838.1">
    <property type="nucleotide sequence ID" value="NZ_BNCK01000002.1"/>
</dbReference>
<reference evidence="6" key="1">
    <citation type="journal article" date="2014" name="Int. J. Syst. Evol. Microbiol.">
        <title>Complete genome sequence of Corynebacterium casei LMG S-19264T (=DSM 44701T), isolated from a smear-ripened cheese.</title>
        <authorList>
            <consortium name="US DOE Joint Genome Institute (JGI-PGF)"/>
            <person name="Walter F."/>
            <person name="Albersmeier A."/>
            <person name="Kalinowski J."/>
            <person name="Ruckert C."/>
        </authorList>
    </citation>
    <scope>NUCLEOTIDE SEQUENCE</scope>
    <source>
        <strain evidence="6">KCTC 42731</strain>
    </source>
</reference>
<organism evidence="6 7">
    <name type="scientific">Thalassotalea marina</name>
    <dbReference type="NCBI Taxonomy" id="1673741"/>
    <lineage>
        <taxon>Bacteria</taxon>
        <taxon>Pseudomonadati</taxon>
        <taxon>Pseudomonadota</taxon>
        <taxon>Gammaproteobacteria</taxon>
        <taxon>Alteromonadales</taxon>
        <taxon>Colwelliaceae</taxon>
        <taxon>Thalassotalea</taxon>
    </lineage>
</organism>
<dbReference type="PANTHER" id="PTHR43214:SF37">
    <property type="entry name" value="TRANSCRIPTIONAL REGULATORY PROTEIN YDFI"/>
    <property type="match status" value="1"/>
</dbReference>
<dbReference type="SMART" id="SM00448">
    <property type="entry name" value="REC"/>
    <property type="match status" value="1"/>
</dbReference>
<reference evidence="6" key="2">
    <citation type="submission" date="2020-09" db="EMBL/GenBank/DDBJ databases">
        <authorList>
            <person name="Sun Q."/>
            <person name="Kim S."/>
        </authorList>
    </citation>
    <scope>NUCLEOTIDE SEQUENCE</scope>
    <source>
        <strain evidence="6">KCTC 42731</strain>
    </source>
</reference>
<dbReference type="InterPro" id="IPR058245">
    <property type="entry name" value="NreC/VraR/RcsB-like_REC"/>
</dbReference>
<dbReference type="PANTHER" id="PTHR43214">
    <property type="entry name" value="TWO-COMPONENT RESPONSE REGULATOR"/>
    <property type="match status" value="1"/>
</dbReference>
<evidence type="ECO:0000313" key="7">
    <source>
        <dbReference type="Proteomes" id="UP000623842"/>
    </source>
</evidence>
<feature type="domain" description="HTH luxR-type" evidence="4">
    <location>
        <begin position="149"/>
        <end position="214"/>
    </location>
</feature>
<evidence type="ECO:0000256" key="1">
    <source>
        <dbReference type="ARBA" id="ARBA00022553"/>
    </source>
</evidence>
<comment type="caution">
    <text evidence="6">The sequence shown here is derived from an EMBL/GenBank/DDBJ whole genome shotgun (WGS) entry which is preliminary data.</text>
</comment>
<dbReference type="PROSITE" id="PS50110">
    <property type="entry name" value="RESPONSE_REGULATORY"/>
    <property type="match status" value="1"/>
</dbReference>
<keyword evidence="2 6" id="KW-0238">DNA-binding</keyword>
<dbReference type="SUPFAM" id="SSF46894">
    <property type="entry name" value="C-terminal effector domain of the bipartite response regulators"/>
    <property type="match status" value="1"/>
</dbReference>
<dbReference type="Proteomes" id="UP000623842">
    <property type="component" value="Unassembled WGS sequence"/>
</dbReference>
<dbReference type="InterPro" id="IPR011006">
    <property type="entry name" value="CheY-like_superfamily"/>
</dbReference>
<feature type="domain" description="Response regulatory" evidence="5">
    <location>
        <begin position="10"/>
        <end position="127"/>
    </location>
</feature>
<dbReference type="AlphaFoldDB" id="A0A919BEW9"/>
<dbReference type="GO" id="GO:0006355">
    <property type="term" value="P:regulation of DNA-templated transcription"/>
    <property type="evidence" value="ECO:0007669"/>
    <property type="project" value="InterPro"/>
</dbReference>
<evidence type="ECO:0000259" key="4">
    <source>
        <dbReference type="PROSITE" id="PS50043"/>
    </source>
</evidence>
<dbReference type="Pfam" id="PF00196">
    <property type="entry name" value="GerE"/>
    <property type="match status" value="1"/>
</dbReference>
<evidence type="ECO:0000256" key="2">
    <source>
        <dbReference type="ARBA" id="ARBA00023125"/>
    </source>
</evidence>
<dbReference type="InterPro" id="IPR000792">
    <property type="entry name" value="Tscrpt_reg_LuxR_C"/>
</dbReference>
<dbReference type="GO" id="GO:0000160">
    <property type="term" value="P:phosphorelay signal transduction system"/>
    <property type="evidence" value="ECO:0007669"/>
    <property type="project" value="InterPro"/>
</dbReference>
<dbReference type="PROSITE" id="PS00622">
    <property type="entry name" value="HTH_LUXR_1"/>
    <property type="match status" value="1"/>
</dbReference>
<dbReference type="CDD" id="cd17535">
    <property type="entry name" value="REC_NarL-like"/>
    <property type="match status" value="1"/>
</dbReference>
<dbReference type="SUPFAM" id="SSF52172">
    <property type="entry name" value="CheY-like"/>
    <property type="match status" value="1"/>
</dbReference>
<dbReference type="Gene3D" id="3.40.50.2300">
    <property type="match status" value="1"/>
</dbReference>
<name>A0A919BEW9_9GAMM</name>
<dbReference type="InterPro" id="IPR001789">
    <property type="entry name" value="Sig_transdc_resp-reg_receiver"/>
</dbReference>
<feature type="modified residue" description="4-aspartylphosphate" evidence="3">
    <location>
        <position position="61"/>
    </location>
</feature>
<gene>
    <name evidence="6" type="ORF">GCM10017161_09700</name>
</gene>
<dbReference type="PRINTS" id="PR00038">
    <property type="entry name" value="HTHLUXR"/>
</dbReference>
<dbReference type="Pfam" id="PF00072">
    <property type="entry name" value="Response_reg"/>
    <property type="match status" value="1"/>
</dbReference>
<dbReference type="CDD" id="cd06170">
    <property type="entry name" value="LuxR_C_like"/>
    <property type="match status" value="1"/>
</dbReference>
<evidence type="ECO:0000256" key="3">
    <source>
        <dbReference type="PROSITE-ProRule" id="PRU00169"/>
    </source>
</evidence>
<keyword evidence="1 3" id="KW-0597">Phosphoprotein</keyword>
<dbReference type="PROSITE" id="PS50043">
    <property type="entry name" value="HTH_LUXR_2"/>
    <property type="match status" value="1"/>
</dbReference>
<keyword evidence="7" id="KW-1185">Reference proteome</keyword>